<dbReference type="PANTHER" id="PTHR39338">
    <property type="entry name" value="BLL5662 PROTEIN-RELATED"/>
    <property type="match status" value="1"/>
</dbReference>
<dbReference type="SUPFAM" id="SSF53300">
    <property type="entry name" value="vWA-like"/>
    <property type="match status" value="1"/>
</dbReference>
<dbReference type="InterPro" id="IPR008912">
    <property type="entry name" value="Uncharacterised_CoxE"/>
</dbReference>
<dbReference type="EMBL" id="QJJK01000014">
    <property type="protein sequence ID" value="PXW53226.1"/>
    <property type="molecule type" value="Genomic_DNA"/>
</dbReference>
<accession>A0A2V3TW95</accession>
<organism evidence="2 3">
    <name type="scientific">Chelatococcus asaccharovorans</name>
    <dbReference type="NCBI Taxonomy" id="28210"/>
    <lineage>
        <taxon>Bacteria</taxon>
        <taxon>Pseudomonadati</taxon>
        <taxon>Pseudomonadota</taxon>
        <taxon>Alphaproteobacteria</taxon>
        <taxon>Hyphomicrobiales</taxon>
        <taxon>Chelatococcaceae</taxon>
        <taxon>Chelatococcus</taxon>
    </lineage>
</organism>
<dbReference type="InterPro" id="IPR011195">
    <property type="entry name" value="UCP010256"/>
</dbReference>
<name>A0A2V3TW95_9HYPH</name>
<reference evidence="2 3" key="1">
    <citation type="submission" date="2018-05" db="EMBL/GenBank/DDBJ databases">
        <title>Genomic Encyclopedia of Type Strains, Phase IV (KMG-IV): sequencing the most valuable type-strain genomes for metagenomic binning, comparative biology and taxonomic classification.</title>
        <authorList>
            <person name="Goeker M."/>
        </authorList>
    </citation>
    <scope>NUCLEOTIDE SEQUENCE [LARGE SCALE GENOMIC DNA]</scope>
    <source>
        <strain evidence="2 3">DSM 6462</strain>
    </source>
</reference>
<feature type="region of interest" description="Disordered" evidence="1">
    <location>
        <begin position="104"/>
        <end position="136"/>
    </location>
</feature>
<dbReference type="CDD" id="cd00198">
    <property type="entry name" value="vWFA"/>
    <property type="match status" value="1"/>
</dbReference>
<dbReference type="PANTHER" id="PTHR39338:SF6">
    <property type="entry name" value="BLL5662 PROTEIN"/>
    <property type="match status" value="1"/>
</dbReference>
<dbReference type="Gene3D" id="3.40.50.410">
    <property type="entry name" value="von Willebrand factor, type A domain"/>
    <property type="match status" value="1"/>
</dbReference>
<sequence>MQGDRRTVPPDDAAPAGHLADNIAYFARALRTAGLPVGPGAVVDAIAAVEAAHIGTRADFYWTLHAIFVTKHAQSVIFDQAFRLFWRRRALVEKLIAALSPIAPGEQTSKDKPKPGAERVATAFPTGTREPPPPKRALELSAQFTMSDRERLASRDFAQMSAAEIAEAKQLIARLVLPQDKVTTRRWRADPRGRRIDARASFRRALATGGHFVDLAWRQRAERHPPVVALVDISGSMADYSRLFLHFLHALAERRPVASFVFGTRLTNVTRALARRDPDEALASASLLAKDWEGGTRVAASLAQFNRQWSRRVLGQGAIVLLFTDGLEREVTPELGAAMDRLHRSCRRLVWLNPLLRYDGFQARAGGIRAMLPHVDEFRTMHNLNAMTALVAALSVKGEDADPRRWLLPAA</sequence>
<protein>
    <recommendedName>
        <fullName evidence="4">VWFA domain-containing protein</fullName>
    </recommendedName>
</protein>
<keyword evidence="3" id="KW-1185">Reference proteome</keyword>
<evidence type="ECO:0000313" key="2">
    <source>
        <dbReference type="EMBL" id="PXW53226.1"/>
    </source>
</evidence>
<evidence type="ECO:0000256" key="1">
    <source>
        <dbReference type="SAM" id="MobiDB-lite"/>
    </source>
</evidence>
<dbReference type="Proteomes" id="UP000248021">
    <property type="component" value="Unassembled WGS sequence"/>
</dbReference>
<proteinExistence type="predicted"/>
<feature type="compositionally biased region" description="Basic and acidic residues" evidence="1">
    <location>
        <begin position="108"/>
        <end position="117"/>
    </location>
</feature>
<gene>
    <name evidence="2" type="ORF">C7450_114102</name>
</gene>
<dbReference type="AlphaFoldDB" id="A0A2V3TW95"/>
<dbReference type="OrthoDB" id="9790469at2"/>
<evidence type="ECO:0000313" key="3">
    <source>
        <dbReference type="Proteomes" id="UP000248021"/>
    </source>
</evidence>
<comment type="caution">
    <text evidence="2">The sequence shown here is derived from an EMBL/GenBank/DDBJ whole genome shotgun (WGS) entry which is preliminary data.</text>
</comment>
<dbReference type="PIRSF" id="PIRSF010256">
    <property type="entry name" value="CoxE_vWa"/>
    <property type="match status" value="1"/>
</dbReference>
<evidence type="ECO:0008006" key="4">
    <source>
        <dbReference type="Google" id="ProtNLM"/>
    </source>
</evidence>
<dbReference type="RefSeq" id="WP_110377751.1">
    <property type="nucleotide sequence ID" value="NZ_JAHBRY010000001.1"/>
</dbReference>
<dbReference type="Pfam" id="PF05762">
    <property type="entry name" value="VWA_CoxE"/>
    <property type="match status" value="1"/>
</dbReference>
<dbReference type="InterPro" id="IPR036465">
    <property type="entry name" value="vWFA_dom_sf"/>
</dbReference>